<dbReference type="Proteomes" id="UP000759537">
    <property type="component" value="Unassembled WGS sequence"/>
</dbReference>
<dbReference type="AlphaFoldDB" id="A0A9P5MWA1"/>
<keyword evidence="2" id="KW-0813">Transport</keyword>
<comment type="subcellular location">
    <subcellularLocation>
        <location evidence="1">Membrane</location>
        <topology evidence="1">Multi-pass membrane protein</topology>
    </subcellularLocation>
</comment>
<name>A0A9P5MWA1_9AGAM</name>
<dbReference type="InterPro" id="IPR011701">
    <property type="entry name" value="MFS"/>
</dbReference>
<feature type="transmembrane region" description="Helical" evidence="6">
    <location>
        <begin position="242"/>
        <end position="264"/>
    </location>
</feature>
<feature type="transmembrane region" description="Helical" evidence="6">
    <location>
        <begin position="402"/>
        <end position="424"/>
    </location>
</feature>
<feature type="transmembrane region" description="Helical" evidence="6">
    <location>
        <begin position="436"/>
        <end position="457"/>
    </location>
</feature>
<reference evidence="7" key="2">
    <citation type="journal article" date="2020" name="Nat. Commun.">
        <title>Large-scale genome sequencing of mycorrhizal fungi provides insights into the early evolution of symbiotic traits.</title>
        <authorList>
            <person name="Miyauchi S."/>
            <person name="Kiss E."/>
            <person name="Kuo A."/>
            <person name="Drula E."/>
            <person name="Kohler A."/>
            <person name="Sanchez-Garcia M."/>
            <person name="Morin E."/>
            <person name="Andreopoulos B."/>
            <person name="Barry K.W."/>
            <person name="Bonito G."/>
            <person name="Buee M."/>
            <person name="Carver A."/>
            <person name="Chen C."/>
            <person name="Cichocki N."/>
            <person name="Clum A."/>
            <person name="Culley D."/>
            <person name="Crous P.W."/>
            <person name="Fauchery L."/>
            <person name="Girlanda M."/>
            <person name="Hayes R.D."/>
            <person name="Keri Z."/>
            <person name="LaButti K."/>
            <person name="Lipzen A."/>
            <person name="Lombard V."/>
            <person name="Magnuson J."/>
            <person name="Maillard F."/>
            <person name="Murat C."/>
            <person name="Nolan M."/>
            <person name="Ohm R.A."/>
            <person name="Pangilinan J."/>
            <person name="Pereira M.F."/>
            <person name="Perotto S."/>
            <person name="Peter M."/>
            <person name="Pfister S."/>
            <person name="Riley R."/>
            <person name="Sitrit Y."/>
            <person name="Stielow J.B."/>
            <person name="Szollosi G."/>
            <person name="Zifcakova L."/>
            <person name="Stursova M."/>
            <person name="Spatafora J.W."/>
            <person name="Tedersoo L."/>
            <person name="Vaario L.M."/>
            <person name="Yamada A."/>
            <person name="Yan M."/>
            <person name="Wang P."/>
            <person name="Xu J."/>
            <person name="Bruns T."/>
            <person name="Baldrian P."/>
            <person name="Vilgalys R."/>
            <person name="Dunand C."/>
            <person name="Henrissat B."/>
            <person name="Grigoriev I.V."/>
            <person name="Hibbett D."/>
            <person name="Nagy L.G."/>
            <person name="Martin F.M."/>
        </authorList>
    </citation>
    <scope>NUCLEOTIDE SEQUENCE</scope>
    <source>
        <strain evidence="7">Prilba</strain>
    </source>
</reference>
<feature type="transmembrane region" description="Helical" evidence="6">
    <location>
        <begin position="375"/>
        <end position="396"/>
    </location>
</feature>
<protein>
    <submittedName>
        <fullName evidence="7">MFS general substrate transporter</fullName>
    </submittedName>
</protein>
<dbReference type="OrthoDB" id="6730379at2759"/>
<evidence type="ECO:0000313" key="8">
    <source>
        <dbReference type="Proteomes" id="UP000759537"/>
    </source>
</evidence>
<proteinExistence type="predicted"/>
<sequence>MGLFSNTSDEKRHVSIESKQLDTGAQLDASLHAPLDPDESLRIRRKIDRHILPLMCVLYCIQFMDKATLGNSSILGILKATHLTTNQYNWLGTIFFLGYLAFEFPQNLALQRFPVGKWMSLNIFIWGVALCCHAACKNFAGLFAIRFVLGICEGSTTAGFMIVSSMFYTRREHTARIGYCRKNCDQSPLPPFTPSNSSNEWSWFESQVFLPSPTLIDFAAQIISSFISFGTLHIHTTVFEPWQWLMIITGTLTLITALSFFFLFPDSPTNAWFLTEDERAKAVRRIKENQTGVENKHFKMEQMIEALTDPKTWLFALFSAFNAIPASLGNQLQIMIVSFGFSPLQTTLLGCVSGVVGTVSIFTGVTIASRIPNSIAWVGIVYFVPGLLGVFLVNFLPWHDKVGLLFSIWIQIASAPSFVLSLAWVSQTTAGHTKRITTNAIKLSALCIGSAVGPFIWRAKYKPRNHVPWIIIGVCHLSGMVLLFSIRVLLARENKRRDAEPLGDSFNDVYVVRIDEDGNRTEVKVSKEFLDLTDRQNRDFRYVL</sequence>
<feature type="transmembrane region" description="Helical" evidence="6">
    <location>
        <begin position="121"/>
        <end position="141"/>
    </location>
</feature>
<dbReference type="EMBL" id="WHVB01000008">
    <property type="protein sequence ID" value="KAF8480327.1"/>
    <property type="molecule type" value="Genomic_DNA"/>
</dbReference>
<dbReference type="Pfam" id="PF07690">
    <property type="entry name" value="MFS_1"/>
    <property type="match status" value="2"/>
</dbReference>
<feature type="transmembrane region" description="Helical" evidence="6">
    <location>
        <begin position="89"/>
        <end position="109"/>
    </location>
</feature>
<feature type="transmembrane region" description="Helical" evidence="6">
    <location>
        <begin position="469"/>
        <end position="490"/>
    </location>
</feature>
<evidence type="ECO:0000256" key="5">
    <source>
        <dbReference type="ARBA" id="ARBA00023136"/>
    </source>
</evidence>
<dbReference type="Gene3D" id="1.20.1250.20">
    <property type="entry name" value="MFS general substrate transporter like domains"/>
    <property type="match status" value="2"/>
</dbReference>
<evidence type="ECO:0000256" key="1">
    <source>
        <dbReference type="ARBA" id="ARBA00004141"/>
    </source>
</evidence>
<feature type="transmembrane region" description="Helical" evidence="6">
    <location>
        <begin position="313"/>
        <end position="341"/>
    </location>
</feature>
<reference evidence="7" key="1">
    <citation type="submission" date="2019-10" db="EMBL/GenBank/DDBJ databases">
        <authorList>
            <consortium name="DOE Joint Genome Institute"/>
            <person name="Kuo A."/>
            <person name="Miyauchi S."/>
            <person name="Kiss E."/>
            <person name="Drula E."/>
            <person name="Kohler A."/>
            <person name="Sanchez-Garcia M."/>
            <person name="Andreopoulos B."/>
            <person name="Barry K.W."/>
            <person name="Bonito G."/>
            <person name="Buee M."/>
            <person name="Carver A."/>
            <person name="Chen C."/>
            <person name="Cichocki N."/>
            <person name="Clum A."/>
            <person name="Culley D."/>
            <person name="Crous P.W."/>
            <person name="Fauchery L."/>
            <person name="Girlanda M."/>
            <person name="Hayes R."/>
            <person name="Keri Z."/>
            <person name="LaButti K."/>
            <person name="Lipzen A."/>
            <person name="Lombard V."/>
            <person name="Magnuson J."/>
            <person name="Maillard F."/>
            <person name="Morin E."/>
            <person name="Murat C."/>
            <person name="Nolan M."/>
            <person name="Ohm R."/>
            <person name="Pangilinan J."/>
            <person name="Pereira M."/>
            <person name="Perotto S."/>
            <person name="Peter M."/>
            <person name="Riley R."/>
            <person name="Sitrit Y."/>
            <person name="Stielow B."/>
            <person name="Szollosi G."/>
            <person name="Zifcakova L."/>
            <person name="Stursova M."/>
            <person name="Spatafora J.W."/>
            <person name="Tedersoo L."/>
            <person name="Vaario L.-M."/>
            <person name="Yamada A."/>
            <person name="Yan M."/>
            <person name="Wang P."/>
            <person name="Xu J."/>
            <person name="Bruns T."/>
            <person name="Baldrian P."/>
            <person name="Vilgalys R."/>
            <person name="Henrissat B."/>
            <person name="Grigoriev I.V."/>
            <person name="Hibbett D."/>
            <person name="Nagy L.G."/>
            <person name="Martin F.M."/>
        </authorList>
    </citation>
    <scope>NUCLEOTIDE SEQUENCE</scope>
    <source>
        <strain evidence="7">Prilba</strain>
    </source>
</reference>
<comment type="caution">
    <text evidence="7">The sequence shown here is derived from an EMBL/GenBank/DDBJ whole genome shotgun (WGS) entry which is preliminary data.</text>
</comment>
<accession>A0A9P5MWA1</accession>
<keyword evidence="8" id="KW-1185">Reference proteome</keyword>
<dbReference type="SUPFAM" id="SSF103473">
    <property type="entry name" value="MFS general substrate transporter"/>
    <property type="match status" value="2"/>
</dbReference>
<keyword evidence="4 6" id="KW-1133">Transmembrane helix</keyword>
<dbReference type="PANTHER" id="PTHR43791:SF63">
    <property type="entry name" value="HIGH AFFINITY CYSTEINE TRANSPORTER"/>
    <property type="match status" value="1"/>
</dbReference>
<feature type="transmembrane region" description="Helical" evidence="6">
    <location>
        <begin position="347"/>
        <end position="368"/>
    </location>
</feature>
<evidence type="ECO:0000256" key="3">
    <source>
        <dbReference type="ARBA" id="ARBA00022692"/>
    </source>
</evidence>
<evidence type="ECO:0000256" key="2">
    <source>
        <dbReference type="ARBA" id="ARBA00022448"/>
    </source>
</evidence>
<gene>
    <name evidence="7" type="ORF">DFH94DRAFT_470811</name>
</gene>
<keyword evidence="3 6" id="KW-0812">Transmembrane</keyword>
<keyword evidence="5 6" id="KW-0472">Membrane</keyword>
<dbReference type="GO" id="GO:0022857">
    <property type="term" value="F:transmembrane transporter activity"/>
    <property type="evidence" value="ECO:0007669"/>
    <property type="project" value="InterPro"/>
</dbReference>
<organism evidence="7 8">
    <name type="scientific">Russula ochroleuca</name>
    <dbReference type="NCBI Taxonomy" id="152965"/>
    <lineage>
        <taxon>Eukaryota</taxon>
        <taxon>Fungi</taxon>
        <taxon>Dikarya</taxon>
        <taxon>Basidiomycota</taxon>
        <taxon>Agaricomycotina</taxon>
        <taxon>Agaricomycetes</taxon>
        <taxon>Russulales</taxon>
        <taxon>Russulaceae</taxon>
        <taxon>Russula</taxon>
    </lineage>
</organism>
<dbReference type="InterPro" id="IPR036259">
    <property type="entry name" value="MFS_trans_sf"/>
</dbReference>
<feature type="transmembrane region" description="Helical" evidence="6">
    <location>
        <begin position="147"/>
        <end position="168"/>
    </location>
</feature>
<evidence type="ECO:0000256" key="6">
    <source>
        <dbReference type="SAM" id="Phobius"/>
    </source>
</evidence>
<dbReference type="GO" id="GO:0016020">
    <property type="term" value="C:membrane"/>
    <property type="evidence" value="ECO:0007669"/>
    <property type="project" value="UniProtKB-SubCell"/>
</dbReference>
<evidence type="ECO:0000256" key="4">
    <source>
        <dbReference type="ARBA" id="ARBA00022989"/>
    </source>
</evidence>
<dbReference type="PANTHER" id="PTHR43791">
    <property type="entry name" value="PERMEASE-RELATED"/>
    <property type="match status" value="1"/>
</dbReference>
<evidence type="ECO:0000313" key="7">
    <source>
        <dbReference type="EMBL" id="KAF8480327.1"/>
    </source>
</evidence>